<protein>
    <recommendedName>
        <fullName evidence="3">N-acetyltransferase domain-containing protein</fullName>
    </recommendedName>
</protein>
<dbReference type="PANTHER" id="PTHR20905:SF1">
    <property type="entry name" value="AT07410P-RELATED"/>
    <property type="match status" value="1"/>
</dbReference>
<reference evidence="1 2" key="1">
    <citation type="journal article" date="2024" name="BMC Genomics">
        <title>Genome assembly of redclaw crayfish (Cherax quadricarinatus) provides insights into its immune adaptation and hypoxia tolerance.</title>
        <authorList>
            <person name="Liu Z."/>
            <person name="Zheng J."/>
            <person name="Li H."/>
            <person name="Fang K."/>
            <person name="Wang S."/>
            <person name="He J."/>
            <person name="Zhou D."/>
            <person name="Weng S."/>
            <person name="Chi M."/>
            <person name="Gu Z."/>
            <person name="He J."/>
            <person name="Li F."/>
            <person name="Wang M."/>
        </authorList>
    </citation>
    <scope>NUCLEOTIDE SEQUENCE [LARGE SCALE GENOMIC DNA]</scope>
    <source>
        <strain evidence="1">ZL_2023a</strain>
    </source>
</reference>
<dbReference type="EMBL" id="JARKIK010000018">
    <property type="protein sequence ID" value="KAK8745884.1"/>
    <property type="molecule type" value="Genomic_DNA"/>
</dbReference>
<organism evidence="1 2">
    <name type="scientific">Cherax quadricarinatus</name>
    <name type="common">Australian red claw crayfish</name>
    <dbReference type="NCBI Taxonomy" id="27406"/>
    <lineage>
        <taxon>Eukaryota</taxon>
        <taxon>Metazoa</taxon>
        <taxon>Ecdysozoa</taxon>
        <taxon>Arthropoda</taxon>
        <taxon>Crustacea</taxon>
        <taxon>Multicrustacea</taxon>
        <taxon>Malacostraca</taxon>
        <taxon>Eumalacostraca</taxon>
        <taxon>Eucarida</taxon>
        <taxon>Decapoda</taxon>
        <taxon>Pleocyemata</taxon>
        <taxon>Astacidea</taxon>
        <taxon>Parastacoidea</taxon>
        <taxon>Parastacidae</taxon>
        <taxon>Cherax</taxon>
    </lineage>
</organism>
<proteinExistence type="predicted"/>
<keyword evidence="2" id="KW-1185">Reference proteome</keyword>
<evidence type="ECO:0000313" key="1">
    <source>
        <dbReference type="EMBL" id="KAK8745884.1"/>
    </source>
</evidence>
<evidence type="ECO:0008006" key="3">
    <source>
        <dbReference type="Google" id="ProtNLM"/>
    </source>
</evidence>
<sequence>MAEDLQNIELVMLTLEDFEEVVVLTKHHFLKRNPLFIAAKETSESYGESSELTIKSALDSGFSLGFREKTKKKLVGVNLTLVQNVNQLLKHDTYKLTKQSAVYRILAMIDADATMFPDVTCCLYLLMVCVHADYCGRGLARMMTQSITILQ</sequence>
<accession>A0AAW0XZF1</accession>
<dbReference type="Gene3D" id="3.40.630.30">
    <property type="match status" value="1"/>
</dbReference>
<dbReference type="AlphaFoldDB" id="A0AAW0XZF1"/>
<dbReference type="Proteomes" id="UP001445076">
    <property type="component" value="Unassembled WGS sequence"/>
</dbReference>
<evidence type="ECO:0000313" key="2">
    <source>
        <dbReference type="Proteomes" id="UP001445076"/>
    </source>
</evidence>
<dbReference type="InterPro" id="IPR016181">
    <property type="entry name" value="Acyl_CoA_acyltransferase"/>
</dbReference>
<gene>
    <name evidence="1" type="ORF">OTU49_000072</name>
</gene>
<dbReference type="SUPFAM" id="SSF55729">
    <property type="entry name" value="Acyl-CoA N-acyltransferases (Nat)"/>
    <property type="match status" value="1"/>
</dbReference>
<dbReference type="GO" id="GO:0008080">
    <property type="term" value="F:N-acetyltransferase activity"/>
    <property type="evidence" value="ECO:0007669"/>
    <property type="project" value="TreeGrafter"/>
</dbReference>
<name>A0AAW0XZF1_CHEQU</name>
<comment type="caution">
    <text evidence="1">The sequence shown here is derived from an EMBL/GenBank/DDBJ whole genome shotgun (WGS) entry which is preliminary data.</text>
</comment>
<dbReference type="PANTHER" id="PTHR20905">
    <property type="entry name" value="N-ACETYLTRANSFERASE-RELATED"/>
    <property type="match status" value="1"/>
</dbReference>